<sequence length="244" mass="27118">MFAGNVIAICLFLSPTPTFVEIVKKKSVEKYSPLPYLATLINCLVRGFYGFPMVHPDSTLVMTLSGVGVLIEIVFLTIFFVFCGRKKQRLVISVVLAAEFAFVAILAVLVLTLQHSTDQRTVSVGIACCVFNTMFYVAPMFVMKMAIKTKSVEFMPFWLSVACFLNAGVWTLYGFLPFDPFMAIPNGIGCVCGLTQLILYATYYKSTKRIMAERQKPPGQVSEMRLSNAESEHIANFNIPVNSV</sequence>
<evidence type="ECO:0000256" key="1">
    <source>
        <dbReference type="ARBA" id="ARBA00004127"/>
    </source>
</evidence>
<keyword evidence="6" id="KW-0677">Repeat</keyword>
<reference evidence="11" key="1">
    <citation type="submission" date="2019-07" db="EMBL/GenBank/DDBJ databases">
        <authorList>
            <person name="Dittberner H."/>
        </authorList>
    </citation>
    <scope>NUCLEOTIDE SEQUENCE [LARGE SCALE GENOMIC DNA]</scope>
</reference>
<keyword evidence="5 9" id="KW-0812">Transmembrane</keyword>
<evidence type="ECO:0000256" key="3">
    <source>
        <dbReference type="ARBA" id="ARBA00022448"/>
    </source>
</evidence>
<feature type="chain" id="PRO_5021883266" description="Bidirectional sugar transporter SWEET" evidence="10">
    <location>
        <begin position="19"/>
        <end position="244"/>
    </location>
</feature>
<evidence type="ECO:0000256" key="4">
    <source>
        <dbReference type="ARBA" id="ARBA00022597"/>
    </source>
</evidence>
<gene>
    <name evidence="11" type="ORF">ANE_LOCUS11311</name>
</gene>
<dbReference type="GO" id="GO:0051260">
    <property type="term" value="P:protein homooligomerization"/>
    <property type="evidence" value="ECO:0007669"/>
    <property type="project" value="UniProtKB-ARBA"/>
</dbReference>
<evidence type="ECO:0000256" key="8">
    <source>
        <dbReference type="ARBA" id="ARBA00023136"/>
    </source>
</evidence>
<dbReference type="OrthoDB" id="409725at2759"/>
<name>A0A565BHM5_9BRAS</name>
<evidence type="ECO:0000313" key="11">
    <source>
        <dbReference type="EMBL" id="VVB00867.1"/>
    </source>
</evidence>
<keyword evidence="8 9" id="KW-0472">Membrane</keyword>
<comment type="function">
    <text evidence="9">Mediates both low-affinity uptake and efflux of sugar across the membrane.</text>
</comment>
<dbReference type="FunFam" id="1.20.1280.290:FF:000001">
    <property type="entry name" value="Bidirectional sugar transporter SWEET"/>
    <property type="match status" value="1"/>
</dbReference>
<dbReference type="AlphaFoldDB" id="A0A565BHM5"/>
<dbReference type="GO" id="GO:0016020">
    <property type="term" value="C:membrane"/>
    <property type="evidence" value="ECO:0007669"/>
    <property type="project" value="InterPro"/>
</dbReference>
<evidence type="ECO:0000256" key="5">
    <source>
        <dbReference type="ARBA" id="ARBA00022692"/>
    </source>
</evidence>
<keyword evidence="4 9" id="KW-0762">Sugar transport</keyword>
<dbReference type="Pfam" id="PF03083">
    <property type="entry name" value="MtN3_slv"/>
    <property type="match status" value="2"/>
</dbReference>
<feature type="transmembrane region" description="Helical" evidence="9">
    <location>
        <begin position="182"/>
        <end position="204"/>
    </location>
</feature>
<dbReference type="InterPro" id="IPR047664">
    <property type="entry name" value="SWEET"/>
</dbReference>
<proteinExistence type="inferred from homology"/>
<accession>A0A565BHM5</accession>
<comment type="similarity">
    <text evidence="2 9">Belongs to the SWEET sugar transporter family.</text>
</comment>
<evidence type="ECO:0000256" key="6">
    <source>
        <dbReference type="ARBA" id="ARBA00022737"/>
    </source>
</evidence>
<keyword evidence="7 9" id="KW-1133">Transmembrane helix</keyword>
<dbReference type="GO" id="GO:0051119">
    <property type="term" value="F:sugar transmembrane transporter activity"/>
    <property type="evidence" value="ECO:0007669"/>
    <property type="project" value="InterPro"/>
</dbReference>
<organism evidence="11 12">
    <name type="scientific">Arabis nemorensis</name>
    <dbReference type="NCBI Taxonomy" id="586526"/>
    <lineage>
        <taxon>Eukaryota</taxon>
        <taxon>Viridiplantae</taxon>
        <taxon>Streptophyta</taxon>
        <taxon>Embryophyta</taxon>
        <taxon>Tracheophyta</taxon>
        <taxon>Spermatophyta</taxon>
        <taxon>Magnoliopsida</taxon>
        <taxon>eudicotyledons</taxon>
        <taxon>Gunneridae</taxon>
        <taxon>Pentapetalae</taxon>
        <taxon>rosids</taxon>
        <taxon>malvids</taxon>
        <taxon>Brassicales</taxon>
        <taxon>Brassicaceae</taxon>
        <taxon>Arabideae</taxon>
        <taxon>Arabis</taxon>
    </lineage>
</organism>
<feature type="transmembrane region" description="Helical" evidence="9">
    <location>
        <begin position="122"/>
        <end position="142"/>
    </location>
</feature>
<keyword evidence="3 9" id="KW-0813">Transport</keyword>
<dbReference type="PANTHER" id="PTHR10791:SF130">
    <property type="entry name" value="BIDIRECTIONAL SUGAR TRANSPORTER SWEET6-RELATED"/>
    <property type="match status" value="1"/>
</dbReference>
<dbReference type="Gene3D" id="1.20.1280.290">
    <property type="match status" value="2"/>
</dbReference>
<feature type="signal peptide" evidence="10">
    <location>
        <begin position="1"/>
        <end position="18"/>
    </location>
</feature>
<evidence type="ECO:0000256" key="7">
    <source>
        <dbReference type="ARBA" id="ARBA00022989"/>
    </source>
</evidence>
<dbReference type="EMBL" id="CABITT030000004">
    <property type="protein sequence ID" value="VVB00867.1"/>
    <property type="molecule type" value="Genomic_DNA"/>
</dbReference>
<comment type="subcellular location">
    <subcellularLocation>
        <location evidence="1">Endomembrane system</location>
        <topology evidence="1">Multi-pass membrane protein</topology>
    </subcellularLocation>
</comment>
<feature type="transmembrane region" description="Helical" evidence="9">
    <location>
        <begin position="35"/>
        <end position="54"/>
    </location>
</feature>
<feature type="transmembrane region" description="Helical" evidence="9">
    <location>
        <begin position="154"/>
        <end position="176"/>
    </location>
</feature>
<evidence type="ECO:0000256" key="9">
    <source>
        <dbReference type="RuleBase" id="RU910715"/>
    </source>
</evidence>
<comment type="caution">
    <text evidence="9">Lacks conserved residue(s) required for the propagation of feature annotation.</text>
</comment>
<protein>
    <recommendedName>
        <fullName evidence="9">Bidirectional sugar transporter SWEET</fullName>
    </recommendedName>
</protein>
<dbReference type="Proteomes" id="UP000489600">
    <property type="component" value="Unassembled WGS sequence"/>
</dbReference>
<dbReference type="FunFam" id="1.20.1280.290:FF:000002">
    <property type="entry name" value="Bidirectional sugar transporter SWEET"/>
    <property type="match status" value="1"/>
</dbReference>
<dbReference type="PANTHER" id="PTHR10791">
    <property type="entry name" value="RAG1-ACTIVATING PROTEIN 1"/>
    <property type="match status" value="1"/>
</dbReference>
<evidence type="ECO:0000313" key="12">
    <source>
        <dbReference type="Proteomes" id="UP000489600"/>
    </source>
</evidence>
<keyword evidence="10" id="KW-0732">Signal</keyword>
<comment type="caution">
    <text evidence="11">The sequence shown here is derived from an EMBL/GenBank/DDBJ whole genome shotgun (WGS) entry which is preliminary data.</text>
</comment>
<dbReference type="GO" id="GO:0012505">
    <property type="term" value="C:endomembrane system"/>
    <property type="evidence" value="ECO:0007669"/>
    <property type="project" value="UniProtKB-SubCell"/>
</dbReference>
<feature type="transmembrane region" description="Helical" evidence="9">
    <location>
        <begin position="90"/>
        <end position="110"/>
    </location>
</feature>
<feature type="transmembrane region" description="Helical" evidence="9">
    <location>
        <begin position="60"/>
        <end position="83"/>
    </location>
</feature>
<evidence type="ECO:0000256" key="2">
    <source>
        <dbReference type="ARBA" id="ARBA00007809"/>
    </source>
</evidence>
<evidence type="ECO:0000256" key="10">
    <source>
        <dbReference type="SAM" id="SignalP"/>
    </source>
</evidence>
<keyword evidence="12" id="KW-1185">Reference proteome</keyword>
<dbReference type="InterPro" id="IPR004316">
    <property type="entry name" value="SWEET_rpt"/>
</dbReference>